<dbReference type="EMBL" id="BKCJ011140843">
    <property type="protein sequence ID" value="GFC93029.1"/>
    <property type="molecule type" value="Genomic_DNA"/>
</dbReference>
<name>A0A699S674_TANCI</name>
<evidence type="ECO:0000256" key="1">
    <source>
        <dbReference type="SAM" id="Phobius"/>
    </source>
</evidence>
<gene>
    <name evidence="2" type="ORF">Tci_864999</name>
</gene>
<organism evidence="2">
    <name type="scientific">Tanacetum cinerariifolium</name>
    <name type="common">Dalmatian daisy</name>
    <name type="synonym">Chrysanthemum cinerariifolium</name>
    <dbReference type="NCBI Taxonomy" id="118510"/>
    <lineage>
        <taxon>Eukaryota</taxon>
        <taxon>Viridiplantae</taxon>
        <taxon>Streptophyta</taxon>
        <taxon>Embryophyta</taxon>
        <taxon>Tracheophyta</taxon>
        <taxon>Spermatophyta</taxon>
        <taxon>Magnoliopsida</taxon>
        <taxon>eudicotyledons</taxon>
        <taxon>Gunneridae</taxon>
        <taxon>Pentapetalae</taxon>
        <taxon>asterids</taxon>
        <taxon>campanulids</taxon>
        <taxon>Asterales</taxon>
        <taxon>Asteraceae</taxon>
        <taxon>Asteroideae</taxon>
        <taxon>Anthemideae</taxon>
        <taxon>Anthemidinae</taxon>
        <taxon>Tanacetum</taxon>
    </lineage>
</organism>
<proteinExistence type="predicted"/>
<reference evidence="2" key="1">
    <citation type="journal article" date="2019" name="Sci. Rep.">
        <title>Draft genome of Tanacetum cinerariifolium, the natural source of mosquito coil.</title>
        <authorList>
            <person name="Yamashiro T."/>
            <person name="Shiraishi A."/>
            <person name="Satake H."/>
            <person name="Nakayama K."/>
        </authorList>
    </citation>
    <scope>NUCLEOTIDE SEQUENCE</scope>
</reference>
<feature type="non-terminal residue" evidence="2">
    <location>
        <position position="1"/>
    </location>
</feature>
<sequence>ATSQSKRWNHKSNELNSRFVALVAAAATPSFIWVLLSAGTFLLSKNTHSVKHTHTHKKGLLSVCMLLVT</sequence>
<evidence type="ECO:0000313" key="2">
    <source>
        <dbReference type="EMBL" id="GFC93029.1"/>
    </source>
</evidence>
<keyword evidence="1" id="KW-0812">Transmembrane</keyword>
<accession>A0A699S674</accession>
<protein>
    <submittedName>
        <fullName evidence="2">Uncharacterized protein</fullName>
    </submittedName>
</protein>
<feature type="transmembrane region" description="Helical" evidence="1">
    <location>
        <begin position="20"/>
        <end position="43"/>
    </location>
</feature>
<comment type="caution">
    <text evidence="2">The sequence shown here is derived from an EMBL/GenBank/DDBJ whole genome shotgun (WGS) entry which is preliminary data.</text>
</comment>
<dbReference type="AlphaFoldDB" id="A0A699S674"/>
<keyword evidence="1" id="KW-0472">Membrane</keyword>
<keyword evidence="1" id="KW-1133">Transmembrane helix</keyword>